<evidence type="ECO:0000313" key="2">
    <source>
        <dbReference type="Proteomes" id="UP001145114"/>
    </source>
</evidence>
<dbReference type="EMBL" id="JAMZIH010000670">
    <property type="protein sequence ID" value="KAJ1679015.1"/>
    <property type="molecule type" value="Genomic_DNA"/>
</dbReference>
<name>A0ACC1HUJ3_9FUNG</name>
<organism evidence="1 2">
    <name type="scientific">Spiromyces aspiralis</name>
    <dbReference type="NCBI Taxonomy" id="68401"/>
    <lineage>
        <taxon>Eukaryota</taxon>
        <taxon>Fungi</taxon>
        <taxon>Fungi incertae sedis</taxon>
        <taxon>Zoopagomycota</taxon>
        <taxon>Kickxellomycotina</taxon>
        <taxon>Kickxellomycetes</taxon>
        <taxon>Kickxellales</taxon>
        <taxon>Kickxellaceae</taxon>
        <taxon>Spiromyces</taxon>
    </lineage>
</organism>
<proteinExistence type="predicted"/>
<keyword evidence="2" id="KW-1185">Reference proteome</keyword>
<comment type="caution">
    <text evidence="1">The sequence shown here is derived from an EMBL/GenBank/DDBJ whole genome shotgun (WGS) entry which is preliminary data.</text>
</comment>
<protein>
    <submittedName>
        <fullName evidence="1">Uncharacterized protein</fullName>
    </submittedName>
</protein>
<accession>A0ACC1HUJ3</accession>
<sequence>SYPMLDPNKQPTVTLPTNARKEAPPSHGLNHPSDSARSIESPTHTDSLDLNMLGQPAWPIPKFLLAFAGLALTMFLVCTAETVSNQQLSDIASQMNTNIYSPWAASAFLLPCVMIQPVYIKLAEAFGRQWPLIAATLVFSVFSIMCGASTSFLAFVLGRGFQGVGGAGMMPLVLVVLTDIATIRVRGFWLGIMGAVMIAAKWLGPVIGAACLEHASWRWAYYYSAIGGLVAMAILFLTLRDLPRPPSALPRKARHFDYLGIILWLGGSVMILLALAYGGNEFPWRSVTIVSLFVAGFLVICIFGFVEYRFSQWPIIPLRLLTQPRVFISIVASGFIGMAMYTILFFVPVFYHAVRDMSNTAAAAQGLWTVLGGGFFAVVSGIAVRWTYNYRPFILAGTALMAIGYGLMYTWTVQQNNAKEIDFQIIVGAGLGLCMQQVLLAGQAGLSLDEVATVTTLIDYSRTLGSMIGLVISEVVLKDQVIKKLTTILSQFSFIPVVDLHYIDLVSLQTMLPALRKFSDSISIPVFNALKDAINLTYAINVAFAGIAFVLCLFLRTKNLLPDKCVKAGSSNSP</sequence>
<evidence type="ECO:0000313" key="1">
    <source>
        <dbReference type="EMBL" id="KAJ1679015.1"/>
    </source>
</evidence>
<reference evidence="1" key="1">
    <citation type="submission" date="2022-06" db="EMBL/GenBank/DDBJ databases">
        <title>Phylogenomic reconstructions and comparative analyses of Kickxellomycotina fungi.</title>
        <authorList>
            <person name="Reynolds N.K."/>
            <person name="Stajich J.E."/>
            <person name="Barry K."/>
            <person name="Grigoriev I.V."/>
            <person name="Crous P."/>
            <person name="Smith M.E."/>
        </authorList>
    </citation>
    <scope>NUCLEOTIDE SEQUENCE</scope>
    <source>
        <strain evidence="1">RSA 2271</strain>
    </source>
</reference>
<dbReference type="Proteomes" id="UP001145114">
    <property type="component" value="Unassembled WGS sequence"/>
</dbReference>
<feature type="non-terminal residue" evidence="1">
    <location>
        <position position="1"/>
    </location>
</feature>
<gene>
    <name evidence="1" type="ORF">EV182_002902</name>
</gene>